<dbReference type="InterPro" id="IPR010910">
    <property type="entry name" value="Nitrate/nitrite_sensing_bac"/>
</dbReference>
<evidence type="ECO:0000313" key="3">
    <source>
        <dbReference type="EMBL" id="WMY72436.1"/>
    </source>
</evidence>
<dbReference type="EMBL" id="CP133838">
    <property type="protein sequence ID" value="WMY72436.1"/>
    <property type="molecule type" value="Genomic_DNA"/>
</dbReference>
<dbReference type="Pfam" id="PF08376">
    <property type="entry name" value="NIT"/>
    <property type="match status" value="1"/>
</dbReference>
<gene>
    <name evidence="3" type="ORF">RHD99_13160</name>
</gene>
<dbReference type="Pfam" id="PF03861">
    <property type="entry name" value="ANTAR"/>
    <property type="match status" value="1"/>
</dbReference>
<dbReference type="InterPro" id="IPR013587">
    <property type="entry name" value="Nitrate/nitrite_sensing"/>
</dbReference>
<proteinExistence type="predicted"/>
<feature type="domain" description="ANTAR" evidence="2">
    <location>
        <begin position="359"/>
        <end position="420"/>
    </location>
</feature>
<evidence type="ECO:0000313" key="4">
    <source>
        <dbReference type="Proteomes" id="UP001246690"/>
    </source>
</evidence>
<dbReference type="Proteomes" id="UP001246690">
    <property type="component" value="Chromosome"/>
</dbReference>
<feature type="domain" description="NIT" evidence="1">
    <location>
        <begin position="65"/>
        <end position="313"/>
    </location>
</feature>
<accession>A0ABY9S4L5</accession>
<protein>
    <submittedName>
        <fullName evidence="3">Nitrate- and nitrite sensing domain-containing protein</fullName>
    </submittedName>
</protein>
<dbReference type="InterPro" id="IPR011006">
    <property type="entry name" value="CheY-like_superfamily"/>
</dbReference>
<dbReference type="PROSITE" id="PS50921">
    <property type="entry name" value="ANTAR"/>
    <property type="match status" value="1"/>
</dbReference>
<dbReference type="InterPro" id="IPR036388">
    <property type="entry name" value="WH-like_DNA-bd_sf"/>
</dbReference>
<sequence length="432" mass="48468">MSFSLAPGGTTFAYMDVSEARLAVQERFMKATVTVNPTAHDFLMAARTRGREQLQDILHIGQLTGRIARLAHMLQRERGASNIWLCSSGQLFSAERSRCIEEVDHELALFKQAIADPNDLPGSAILVSLACALHYLERLPPLRAAIAEQHIQPLQAMEQFNITLRHLLSIVPEVSNVVDDAGVVRSLAALFSFMQGKELAGQERAIGALGFTLGEFTDVLRQQLVDRIDSQQHCFDTFCSMVDEPLRVQFRACSEPCRETEQLRRMACTRLKSEGDDSPRALRWFALLSARIDALKAVEDALIDGVMAQAQRALGQGLQQTPLNEDDIAHWVAGNDGMKNERYLDRHLLPLVRQQAQQLEMMAQQLASLQATIEERKIIDKAKALLIRHQGHSEEQAWQVLRKMAMNQNKRMVDVAIAMVSVAEIWQLPTKE</sequence>
<name>A0ABY9S4L5_9ENTR</name>
<reference evidence="3 4" key="1">
    <citation type="submission" date="2023-09" db="EMBL/GenBank/DDBJ databases">
        <title>Buttiauxella selenatireducens sp. nov., isolated from the rhizosphere of Cardamine hupingshanesis.</title>
        <authorList>
            <person name="Zhang S."/>
            <person name="Xu Z."/>
            <person name="Wang H."/>
            <person name="Guo Y."/>
        </authorList>
    </citation>
    <scope>NUCLEOTIDE SEQUENCE [LARGE SCALE GENOMIC DNA]</scope>
    <source>
        <strain evidence="3 4">R73</strain>
    </source>
</reference>
<dbReference type="SMART" id="SM01012">
    <property type="entry name" value="ANTAR"/>
    <property type="match status" value="1"/>
</dbReference>
<dbReference type="SUPFAM" id="SSF52172">
    <property type="entry name" value="CheY-like"/>
    <property type="match status" value="1"/>
</dbReference>
<organism evidence="3 4">
    <name type="scientific">Buttiauxella selenatireducens</name>
    <dbReference type="NCBI Taxonomy" id="3073902"/>
    <lineage>
        <taxon>Bacteria</taxon>
        <taxon>Pseudomonadati</taxon>
        <taxon>Pseudomonadota</taxon>
        <taxon>Gammaproteobacteria</taxon>
        <taxon>Enterobacterales</taxon>
        <taxon>Enterobacteriaceae</taxon>
        <taxon>Buttiauxella</taxon>
    </lineage>
</organism>
<evidence type="ECO:0000259" key="1">
    <source>
        <dbReference type="PROSITE" id="PS50906"/>
    </source>
</evidence>
<dbReference type="Gene3D" id="1.10.10.10">
    <property type="entry name" value="Winged helix-like DNA-binding domain superfamily/Winged helix DNA-binding domain"/>
    <property type="match status" value="1"/>
</dbReference>
<keyword evidence="4" id="KW-1185">Reference proteome</keyword>
<dbReference type="InterPro" id="IPR005561">
    <property type="entry name" value="ANTAR"/>
</dbReference>
<dbReference type="PROSITE" id="PS50906">
    <property type="entry name" value="NIT"/>
    <property type="match status" value="1"/>
</dbReference>
<evidence type="ECO:0000259" key="2">
    <source>
        <dbReference type="PROSITE" id="PS50921"/>
    </source>
</evidence>